<dbReference type="Proteomes" id="UP001283341">
    <property type="component" value="Unassembled WGS sequence"/>
</dbReference>
<dbReference type="EMBL" id="JAUEDM010000004">
    <property type="protein sequence ID" value="KAK3318712.1"/>
    <property type="molecule type" value="Genomic_DNA"/>
</dbReference>
<protein>
    <submittedName>
        <fullName evidence="2">Uncharacterized protein</fullName>
    </submittedName>
</protein>
<evidence type="ECO:0000313" key="3">
    <source>
        <dbReference type="Proteomes" id="UP001283341"/>
    </source>
</evidence>
<accession>A0AAE0I544</accession>
<gene>
    <name evidence="2" type="ORF">B0H66DRAFT_622801</name>
</gene>
<dbReference type="AlphaFoldDB" id="A0AAE0I544"/>
<organism evidence="2 3">
    <name type="scientific">Apodospora peruviana</name>
    <dbReference type="NCBI Taxonomy" id="516989"/>
    <lineage>
        <taxon>Eukaryota</taxon>
        <taxon>Fungi</taxon>
        <taxon>Dikarya</taxon>
        <taxon>Ascomycota</taxon>
        <taxon>Pezizomycotina</taxon>
        <taxon>Sordariomycetes</taxon>
        <taxon>Sordariomycetidae</taxon>
        <taxon>Sordariales</taxon>
        <taxon>Lasiosphaeriaceae</taxon>
        <taxon>Apodospora</taxon>
    </lineage>
</organism>
<evidence type="ECO:0000256" key="1">
    <source>
        <dbReference type="SAM" id="MobiDB-lite"/>
    </source>
</evidence>
<feature type="region of interest" description="Disordered" evidence="1">
    <location>
        <begin position="129"/>
        <end position="156"/>
    </location>
</feature>
<reference evidence="2" key="2">
    <citation type="submission" date="2023-06" db="EMBL/GenBank/DDBJ databases">
        <authorList>
            <consortium name="Lawrence Berkeley National Laboratory"/>
            <person name="Haridas S."/>
            <person name="Hensen N."/>
            <person name="Bonometti L."/>
            <person name="Westerberg I."/>
            <person name="Brannstrom I.O."/>
            <person name="Guillou S."/>
            <person name="Cros-Aarteil S."/>
            <person name="Calhoun S."/>
            <person name="Kuo A."/>
            <person name="Mondo S."/>
            <person name="Pangilinan J."/>
            <person name="Riley R."/>
            <person name="Labutti K."/>
            <person name="Andreopoulos B."/>
            <person name="Lipzen A."/>
            <person name="Chen C."/>
            <person name="Yanf M."/>
            <person name="Daum C."/>
            <person name="Ng V."/>
            <person name="Clum A."/>
            <person name="Steindorff A."/>
            <person name="Ohm R."/>
            <person name="Martin F."/>
            <person name="Silar P."/>
            <person name="Natvig D."/>
            <person name="Lalanne C."/>
            <person name="Gautier V."/>
            <person name="Ament-Velasquez S.L."/>
            <person name="Kruys A."/>
            <person name="Hutchinson M.I."/>
            <person name="Powell A.J."/>
            <person name="Barry K."/>
            <person name="Miller A.N."/>
            <person name="Grigoriev I.V."/>
            <person name="Debuchy R."/>
            <person name="Gladieux P."/>
            <person name="Thoren M.H."/>
            <person name="Johannesson H."/>
        </authorList>
    </citation>
    <scope>NUCLEOTIDE SEQUENCE</scope>
    <source>
        <strain evidence="2">CBS 118394</strain>
    </source>
</reference>
<sequence length="180" mass="20013">MAYKHSIKWFLGVHCFAVRFVPGWHGLGCGLIEQESRKLYPSRSAAAFIQCRWCAHPLSRCNASFPLYASTPIAPDADFPRKYQQPRLSRYDDILPSSHSLAPIPDPAETPHIHACLCKGHRSTPLEETLRPRLYGPGGQAEDPLSSPDFQPPQHCIPYDMAQGSVLFSGSLSESNDQPI</sequence>
<evidence type="ECO:0000313" key="2">
    <source>
        <dbReference type="EMBL" id="KAK3318712.1"/>
    </source>
</evidence>
<reference evidence="2" key="1">
    <citation type="journal article" date="2023" name="Mol. Phylogenet. Evol.">
        <title>Genome-scale phylogeny and comparative genomics of the fungal order Sordariales.</title>
        <authorList>
            <person name="Hensen N."/>
            <person name="Bonometti L."/>
            <person name="Westerberg I."/>
            <person name="Brannstrom I.O."/>
            <person name="Guillou S."/>
            <person name="Cros-Aarteil S."/>
            <person name="Calhoun S."/>
            <person name="Haridas S."/>
            <person name="Kuo A."/>
            <person name="Mondo S."/>
            <person name="Pangilinan J."/>
            <person name="Riley R."/>
            <person name="LaButti K."/>
            <person name="Andreopoulos B."/>
            <person name="Lipzen A."/>
            <person name="Chen C."/>
            <person name="Yan M."/>
            <person name="Daum C."/>
            <person name="Ng V."/>
            <person name="Clum A."/>
            <person name="Steindorff A."/>
            <person name="Ohm R.A."/>
            <person name="Martin F."/>
            <person name="Silar P."/>
            <person name="Natvig D.O."/>
            <person name="Lalanne C."/>
            <person name="Gautier V."/>
            <person name="Ament-Velasquez S.L."/>
            <person name="Kruys A."/>
            <person name="Hutchinson M.I."/>
            <person name="Powell A.J."/>
            <person name="Barry K."/>
            <person name="Miller A.N."/>
            <person name="Grigoriev I.V."/>
            <person name="Debuchy R."/>
            <person name="Gladieux P."/>
            <person name="Hiltunen Thoren M."/>
            <person name="Johannesson H."/>
        </authorList>
    </citation>
    <scope>NUCLEOTIDE SEQUENCE</scope>
    <source>
        <strain evidence="2">CBS 118394</strain>
    </source>
</reference>
<name>A0AAE0I544_9PEZI</name>
<comment type="caution">
    <text evidence="2">The sequence shown here is derived from an EMBL/GenBank/DDBJ whole genome shotgun (WGS) entry which is preliminary data.</text>
</comment>
<proteinExistence type="predicted"/>
<keyword evidence="3" id="KW-1185">Reference proteome</keyword>